<proteinExistence type="predicted"/>
<evidence type="ECO:0000256" key="5">
    <source>
        <dbReference type="PROSITE-ProRule" id="PRU00042"/>
    </source>
</evidence>
<dbReference type="Proteomes" id="UP000183832">
    <property type="component" value="Unassembled WGS sequence"/>
</dbReference>
<dbReference type="InterPro" id="IPR013087">
    <property type="entry name" value="Znf_C2H2_type"/>
</dbReference>
<evidence type="ECO:0000256" key="7">
    <source>
        <dbReference type="SAM" id="MobiDB-lite"/>
    </source>
</evidence>
<dbReference type="GO" id="GO:0000977">
    <property type="term" value="F:RNA polymerase II transcription regulatory region sequence-specific DNA binding"/>
    <property type="evidence" value="ECO:0007669"/>
    <property type="project" value="TreeGrafter"/>
</dbReference>
<dbReference type="Gene3D" id="3.30.160.60">
    <property type="entry name" value="Classic Zinc Finger"/>
    <property type="match status" value="4"/>
</dbReference>
<feature type="domain" description="C2H2-type" evidence="8">
    <location>
        <begin position="240"/>
        <end position="268"/>
    </location>
</feature>
<dbReference type="PROSITE" id="PS50157">
    <property type="entry name" value="ZINC_FINGER_C2H2_2"/>
    <property type="match status" value="4"/>
</dbReference>
<dbReference type="GO" id="GO:0005634">
    <property type="term" value="C:nucleus"/>
    <property type="evidence" value="ECO:0007669"/>
    <property type="project" value="InterPro"/>
</dbReference>
<feature type="binding site" evidence="6">
    <location>
        <position position="79"/>
    </location>
    <ligand>
        <name>Zn(2+)</name>
        <dbReference type="ChEBI" id="CHEBI:29105"/>
    </ligand>
</feature>
<dbReference type="OrthoDB" id="7736123at2759"/>
<accession>A0A1J1IJ16</accession>
<dbReference type="PROSITE" id="PS51915">
    <property type="entry name" value="ZAD"/>
    <property type="match status" value="1"/>
</dbReference>
<protein>
    <submittedName>
        <fullName evidence="10">CLUMA_CG011791, isoform A</fullName>
    </submittedName>
</protein>
<dbReference type="SUPFAM" id="SSF57667">
    <property type="entry name" value="beta-beta-alpha zinc fingers"/>
    <property type="match status" value="4"/>
</dbReference>
<dbReference type="InterPro" id="IPR012934">
    <property type="entry name" value="Znf_AD"/>
</dbReference>
<feature type="domain" description="ZAD" evidence="9">
    <location>
        <begin position="31"/>
        <end position="103"/>
    </location>
</feature>
<keyword evidence="4 6" id="KW-0862">Zinc</keyword>
<name>A0A1J1IJ16_9DIPT</name>
<feature type="region of interest" description="Disordered" evidence="7">
    <location>
        <begin position="143"/>
        <end position="182"/>
    </location>
</feature>
<dbReference type="STRING" id="568069.A0A1J1IJ16"/>
<dbReference type="GO" id="GO:0000981">
    <property type="term" value="F:DNA-binding transcription factor activity, RNA polymerase II-specific"/>
    <property type="evidence" value="ECO:0007669"/>
    <property type="project" value="TreeGrafter"/>
</dbReference>
<gene>
    <name evidence="10" type="ORF">CLUMA_CG011791</name>
</gene>
<evidence type="ECO:0000256" key="1">
    <source>
        <dbReference type="ARBA" id="ARBA00022723"/>
    </source>
</evidence>
<dbReference type="EMBL" id="CVRI01000047">
    <property type="protein sequence ID" value="CRK98433.1"/>
    <property type="molecule type" value="Genomic_DNA"/>
</dbReference>
<keyword evidence="3 5" id="KW-0863">Zinc-finger</keyword>
<evidence type="ECO:0000313" key="10">
    <source>
        <dbReference type="EMBL" id="CRK98433.1"/>
    </source>
</evidence>
<evidence type="ECO:0000256" key="3">
    <source>
        <dbReference type="ARBA" id="ARBA00022771"/>
    </source>
</evidence>
<dbReference type="Pfam" id="PF00096">
    <property type="entry name" value="zf-C2H2"/>
    <property type="match status" value="6"/>
</dbReference>
<dbReference type="PANTHER" id="PTHR24409">
    <property type="entry name" value="ZINC FINGER PROTEIN 142"/>
    <property type="match status" value="1"/>
</dbReference>
<keyword evidence="1 6" id="KW-0479">Metal-binding</keyword>
<organism evidence="10 11">
    <name type="scientific">Clunio marinus</name>
    <dbReference type="NCBI Taxonomy" id="568069"/>
    <lineage>
        <taxon>Eukaryota</taxon>
        <taxon>Metazoa</taxon>
        <taxon>Ecdysozoa</taxon>
        <taxon>Arthropoda</taxon>
        <taxon>Hexapoda</taxon>
        <taxon>Insecta</taxon>
        <taxon>Pterygota</taxon>
        <taxon>Neoptera</taxon>
        <taxon>Endopterygota</taxon>
        <taxon>Diptera</taxon>
        <taxon>Nematocera</taxon>
        <taxon>Chironomoidea</taxon>
        <taxon>Chironomidae</taxon>
        <taxon>Clunio</taxon>
    </lineage>
</organism>
<feature type="domain" description="C2H2-type" evidence="8">
    <location>
        <begin position="352"/>
        <end position="380"/>
    </location>
</feature>
<evidence type="ECO:0000259" key="9">
    <source>
        <dbReference type="PROSITE" id="PS51915"/>
    </source>
</evidence>
<keyword evidence="11" id="KW-1185">Reference proteome</keyword>
<dbReference type="SMART" id="SM00355">
    <property type="entry name" value="ZnF_C2H2"/>
    <property type="match status" value="7"/>
</dbReference>
<feature type="binding site" evidence="6">
    <location>
        <position position="33"/>
    </location>
    <ligand>
        <name>Zn(2+)</name>
        <dbReference type="ChEBI" id="CHEBI:29105"/>
    </ligand>
</feature>
<feature type="binding site" evidence="6">
    <location>
        <position position="76"/>
    </location>
    <ligand>
        <name>Zn(2+)</name>
        <dbReference type="ChEBI" id="CHEBI:29105"/>
    </ligand>
</feature>
<evidence type="ECO:0000256" key="6">
    <source>
        <dbReference type="PROSITE-ProRule" id="PRU01263"/>
    </source>
</evidence>
<dbReference type="InterPro" id="IPR036236">
    <property type="entry name" value="Znf_C2H2_sf"/>
</dbReference>
<feature type="compositionally biased region" description="Basic and acidic residues" evidence="7">
    <location>
        <begin position="144"/>
        <end position="154"/>
    </location>
</feature>
<feature type="binding site" evidence="6">
    <location>
        <position position="36"/>
    </location>
    <ligand>
        <name>Zn(2+)</name>
        <dbReference type="ChEBI" id="CHEBI:29105"/>
    </ligand>
</feature>
<dbReference type="SUPFAM" id="SSF57716">
    <property type="entry name" value="Glucocorticoid receptor-like (DNA-binding domain)"/>
    <property type="match status" value="1"/>
</dbReference>
<sequence length="410" mass="48759">MRVKRSVLRKKDLNAIVVLEDIFSDFRKCHEKCRLCFKSVTEQKSRIKFTNDIKNKIHSVLQIDLSLDGIASKFMCPKCENNLDNFHLFKRRIKEKQKYFEKFTNKNIDDTDDELQILFQQNFIKTENELNISTEMELASPMNKVKEEISEQQHESPSNLDKGRSEETNELQKQDNSNPYFVHGDDHGKVLNNGETTKRHQYVRHLKTKLQCDICGKTLTSRVKIAYHMNTHKKFRKKDFHCEICENSYFGNDQLQRHVLKNHERPKHLSCSICRRTFKTKEDLKNHKLLPCRLPCDICGKMLTQANLKRHIDMVHFNIKPYQCDICGKTMTSRVNIAYHMNTHKKFRKKDFQCHICESSFFQKWNLQRHILKNHEGPKHSTCSICRRTFKTKEGLKNHKLRPCLFLRKT</sequence>
<evidence type="ECO:0000256" key="2">
    <source>
        <dbReference type="ARBA" id="ARBA00022737"/>
    </source>
</evidence>
<dbReference type="GO" id="GO:0008270">
    <property type="term" value="F:zinc ion binding"/>
    <property type="evidence" value="ECO:0007669"/>
    <property type="project" value="UniProtKB-UniRule"/>
</dbReference>
<dbReference type="Pfam" id="PF07776">
    <property type="entry name" value="zf-AD"/>
    <property type="match status" value="1"/>
</dbReference>
<dbReference type="PROSITE" id="PS00028">
    <property type="entry name" value="ZINC_FINGER_C2H2_1"/>
    <property type="match status" value="4"/>
</dbReference>
<dbReference type="AlphaFoldDB" id="A0A1J1IJ16"/>
<evidence type="ECO:0000256" key="4">
    <source>
        <dbReference type="ARBA" id="ARBA00022833"/>
    </source>
</evidence>
<feature type="domain" description="C2H2-type" evidence="8">
    <location>
        <begin position="322"/>
        <end position="349"/>
    </location>
</feature>
<dbReference type="PANTHER" id="PTHR24409:SF295">
    <property type="entry name" value="AZ2-RELATED"/>
    <property type="match status" value="1"/>
</dbReference>
<evidence type="ECO:0000259" key="8">
    <source>
        <dbReference type="PROSITE" id="PS50157"/>
    </source>
</evidence>
<reference evidence="10 11" key="1">
    <citation type="submission" date="2015-04" db="EMBL/GenBank/DDBJ databases">
        <authorList>
            <person name="Syromyatnikov M.Y."/>
            <person name="Popov V.N."/>
        </authorList>
    </citation>
    <scope>NUCLEOTIDE SEQUENCE [LARGE SCALE GENOMIC DNA]</scope>
</reference>
<feature type="domain" description="C2H2-type" evidence="8">
    <location>
        <begin position="210"/>
        <end position="237"/>
    </location>
</feature>
<evidence type="ECO:0000313" key="11">
    <source>
        <dbReference type="Proteomes" id="UP000183832"/>
    </source>
</evidence>
<dbReference type="FunFam" id="3.30.160.60:FF:000446">
    <property type="entry name" value="Zinc finger protein"/>
    <property type="match status" value="1"/>
</dbReference>
<feature type="compositionally biased region" description="Basic and acidic residues" evidence="7">
    <location>
        <begin position="161"/>
        <end position="173"/>
    </location>
</feature>
<keyword evidence="2" id="KW-0677">Repeat</keyword>
<dbReference type="SMART" id="SM00868">
    <property type="entry name" value="zf-AD"/>
    <property type="match status" value="1"/>
</dbReference>
<dbReference type="Gene3D" id="3.40.1800.20">
    <property type="match status" value="1"/>
</dbReference>